<keyword evidence="16" id="KW-1185">Reference proteome</keyword>
<dbReference type="PRINTS" id="PR00096">
    <property type="entry name" value="GATASE"/>
</dbReference>
<comment type="catalytic activity">
    <reaction evidence="12 13">
        <text>L-glutamine + H2O = L-glutamate + NH4(+)</text>
        <dbReference type="Rhea" id="RHEA:15889"/>
        <dbReference type="ChEBI" id="CHEBI:15377"/>
        <dbReference type="ChEBI" id="CHEBI:28938"/>
        <dbReference type="ChEBI" id="CHEBI:29985"/>
        <dbReference type="ChEBI" id="CHEBI:58359"/>
    </reaction>
</comment>
<dbReference type="InterPro" id="IPR002474">
    <property type="entry name" value="CarbamoylP_synth_ssu_N"/>
</dbReference>
<accession>A0A7G5EJV7</accession>
<evidence type="ECO:0000256" key="4">
    <source>
        <dbReference type="ARBA" id="ARBA00022571"/>
    </source>
</evidence>
<dbReference type="GO" id="GO:0006526">
    <property type="term" value="P:L-arginine biosynthetic process"/>
    <property type="evidence" value="ECO:0007669"/>
    <property type="project" value="UniProtKB-UniRule"/>
</dbReference>
<dbReference type="FunFam" id="3.40.50.880:FF:000011">
    <property type="entry name" value="Carbamoyl-phosphate synthase small chain"/>
    <property type="match status" value="1"/>
</dbReference>
<organism evidence="15 16">
    <name type="scientific">Comamonas piscis</name>
    <dbReference type="NCBI Taxonomy" id="1562974"/>
    <lineage>
        <taxon>Bacteria</taxon>
        <taxon>Pseudomonadati</taxon>
        <taxon>Pseudomonadota</taxon>
        <taxon>Betaproteobacteria</taxon>
        <taxon>Burkholderiales</taxon>
        <taxon>Comamonadaceae</taxon>
        <taxon>Comamonas</taxon>
    </lineage>
</organism>
<evidence type="ECO:0000256" key="1">
    <source>
        <dbReference type="ARBA" id="ARBA00004812"/>
    </source>
</evidence>
<keyword evidence="4 13" id="KW-0055">Arginine biosynthesis</keyword>
<evidence type="ECO:0000256" key="8">
    <source>
        <dbReference type="ARBA" id="ARBA00022840"/>
    </source>
</evidence>
<feature type="active site" evidence="13">
    <location>
        <position position="370"/>
    </location>
</feature>
<feature type="binding site" evidence="13">
    <location>
        <position position="328"/>
    </location>
    <ligand>
        <name>L-glutamine</name>
        <dbReference type="ChEBI" id="CHEBI:58359"/>
    </ligand>
</feature>
<dbReference type="Pfam" id="PF00988">
    <property type="entry name" value="CPSase_sm_chain"/>
    <property type="match status" value="1"/>
</dbReference>
<feature type="binding site" evidence="13">
    <location>
        <position position="288"/>
    </location>
    <ligand>
        <name>L-glutamine</name>
        <dbReference type="ChEBI" id="CHEBI:58359"/>
    </ligand>
</feature>
<comment type="pathway">
    <text evidence="1 13">Pyrimidine metabolism; UMP biosynthesis via de novo pathway; (S)-dihydroorotate from bicarbonate: step 1/3.</text>
</comment>
<keyword evidence="7 13" id="KW-0547">Nucleotide-binding</keyword>
<dbReference type="GO" id="GO:0006541">
    <property type="term" value="P:glutamine metabolic process"/>
    <property type="evidence" value="ECO:0007669"/>
    <property type="project" value="InterPro"/>
</dbReference>
<evidence type="ECO:0000256" key="11">
    <source>
        <dbReference type="ARBA" id="ARBA00048816"/>
    </source>
</evidence>
<feature type="binding site" evidence="13">
    <location>
        <position position="256"/>
    </location>
    <ligand>
        <name>L-glutamine</name>
        <dbReference type="ChEBI" id="CHEBI:58359"/>
    </ligand>
</feature>
<dbReference type="AlphaFoldDB" id="A0A7G5EJV7"/>
<comment type="pathway">
    <text evidence="2 13">Amino-acid biosynthesis; L-arginine biosynthesis; carbamoyl phosphate from bicarbonate: step 1/1.</text>
</comment>
<comment type="subunit">
    <text evidence="13">Composed of two chains; the small (or glutamine) chain promotes the hydrolysis of glutamine to ammonia, which is used by the large (or ammonia) chain to synthesize carbamoyl phosphate. Tetramer of heterodimers (alpha,beta)4.</text>
</comment>
<dbReference type="GO" id="GO:0004088">
    <property type="term" value="F:carbamoyl-phosphate synthase (glutamine-hydrolyzing) activity"/>
    <property type="evidence" value="ECO:0007669"/>
    <property type="project" value="UniProtKB-UniRule"/>
</dbReference>
<evidence type="ECO:0000256" key="12">
    <source>
        <dbReference type="ARBA" id="ARBA00049285"/>
    </source>
</evidence>
<dbReference type="UniPathway" id="UPA00068">
    <property type="reaction ID" value="UER00171"/>
</dbReference>
<keyword evidence="6 13" id="KW-0028">Amino-acid biosynthesis</keyword>
<dbReference type="InterPro" id="IPR050472">
    <property type="entry name" value="Anth_synth/Amidotransfase"/>
</dbReference>
<feature type="binding site" evidence="13">
    <location>
        <position position="326"/>
    </location>
    <ligand>
        <name>L-glutamine</name>
        <dbReference type="ChEBI" id="CHEBI:58359"/>
    </ligand>
</feature>
<dbReference type="InterPro" id="IPR006274">
    <property type="entry name" value="CarbamoylP_synth_ssu"/>
</dbReference>
<evidence type="ECO:0000259" key="14">
    <source>
        <dbReference type="SMART" id="SM01097"/>
    </source>
</evidence>
<dbReference type="FunFam" id="3.50.30.20:FF:000001">
    <property type="entry name" value="Carbamoyl-phosphate synthase small chain"/>
    <property type="match status" value="1"/>
</dbReference>
<dbReference type="GO" id="GO:0006207">
    <property type="term" value="P:'de novo' pyrimidine nucleobase biosynthetic process"/>
    <property type="evidence" value="ECO:0007669"/>
    <property type="project" value="InterPro"/>
</dbReference>
<dbReference type="KEGG" id="cpis:HS961_16375"/>
<feature type="binding site" evidence="13">
    <location>
        <position position="285"/>
    </location>
    <ligand>
        <name>L-glutamine</name>
        <dbReference type="ChEBI" id="CHEBI:58359"/>
    </ligand>
</feature>
<dbReference type="NCBIfam" id="TIGR01368">
    <property type="entry name" value="CPSaseIIsmall"/>
    <property type="match status" value="1"/>
</dbReference>
<keyword evidence="5 13" id="KW-0436">Ligase</keyword>
<feature type="active site" evidence="13">
    <location>
        <position position="368"/>
    </location>
</feature>
<dbReference type="GO" id="GO:0005524">
    <property type="term" value="F:ATP binding"/>
    <property type="evidence" value="ECO:0007669"/>
    <property type="project" value="UniProtKB-UniRule"/>
</dbReference>
<dbReference type="InterPro" id="IPR029062">
    <property type="entry name" value="Class_I_gatase-like"/>
</dbReference>
<dbReference type="SMART" id="SM01097">
    <property type="entry name" value="CPSase_sm_chain"/>
    <property type="match status" value="1"/>
</dbReference>
<dbReference type="HAMAP" id="MF_01209">
    <property type="entry name" value="CPSase_S_chain"/>
    <property type="match status" value="1"/>
</dbReference>
<feature type="binding site" evidence="13">
    <location>
        <position position="329"/>
    </location>
    <ligand>
        <name>L-glutamine</name>
        <dbReference type="ChEBI" id="CHEBI:58359"/>
    </ligand>
</feature>
<dbReference type="Gene3D" id="3.40.50.880">
    <property type="match status" value="1"/>
</dbReference>
<dbReference type="SUPFAM" id="SSF52317">
    <property type="entry name" value="Class I glutamine amidotransferase-like"/>
    <property type="match status" value="1"/>
</dbReference>
<evidence type="ECO:0000256" key="13">
    <source>
        <dbReference type="HAMAP-Rule" id="MF_01209"/>
    </source>
</evidence>
<dbReference type="PROSITE" id="PS51273">
    <property type="entry name" value="GATASE_TYPE_1"/>
    <property type="match status" value="1"/>
</dbReference>
<dbReference type="EC" id="6.3.5.5" evidence="13"/>
<feature type="binding site" evidence="13">
    <location>
        <position position="54"/>
    </location>
    <ligand>
        <name>L-glutamine</name>
        <dbReference type="ChEBI" id="CHEBI:58359"/>
    </ligand>
</feature>
<reference evidence="15 16" key="1">
    <citation type="journal article" date="2020" name="G3 (Bethesda)">
        <title>CeMbio - The Caenorhabditis elegans Microbiome Resource.</title>
        <authorList>
            <person name="Dirksen P."/>
            <person name="Assie A."/>
            <person name="Zimmermann J."/>
            <person name="Zhang F."/>
            <person name="Tietje A.M."/>
            <person name="Marsh S.A."/>
            <person name="Felix M.A."/>
            <person name="Shapira M."/>
            <person name="Kaleta C."/>
            <person name="Schulenburg H."/>
            <person name="Samuel B."/>
        </authorList>
    </citation>
    <scope>NUCLEOTIDE SEQUENCE [LARGE SCALE GENOMIC DNA]</scope>
    <source>
        <strain evidence="15 16">BIGb0172</strain>
    </source>
</reference>
<dbReference type="InterPro" id="IPR017926">
    <property type="entry name" value="GATASE"/>
</dbReference>
<evidence type="ECO:0000313" key="15">
    <source>
        <dbReference type="EMBL" id="QMV74282.1"/>
    </source>
</evidence>
<evidence type="ECO:0000313" key="16">
    <source>
        <dbReference type="Proteomes" id="UP000515240"/>
    </source>
</evidence>
<protein>
    <recommendedName>
        <fullName evidence="13">Carbamoyl phosphate synthase small chain</fullName>
        <ecNumber evidence="13">6.3.5.5</ecNumber>
    </recommendedName>
    <alternativeName>
        <fullName evidence="13">Carbamoyl phosphate synthetase glutamine chain</fullName>
    </alternativeName>
</protein>
<evidence type="ECO:0000256" key="2">
    <source>
        <dbReference type="ARBA" id="ARBA00005077"/>
    </source>
</evidence>
<dbReference type="PRINTS" id="PR00099">
    <property type="entry name" value="CPSGATASE"/>
</dbReference>
<proteinExistence type="inferred from homology"/>
<feature type="region of interest" description="CPSase" evidence="13">
    <location>
        <begin position="1"/>
        <end position="207"/>
    </location>
</feature>
<comment type="function">
    <text evidence="13">Small subunit of the glutamine-dependent carbamoyl phosphate synthetase (CPSase). CPSase catalyzes the formation of carbamoyl phosphate from the ammonia moiety of glutamine, carbonate, and phosphate donated by ATP, constituting the first step of 2 biosynthetic pathways, one leading to arginine and/or urea and the other to pyrimidine nucleotides. The small subunit (glutamine amidotransferase) binds and cleaves glutamine to supply the large subunit with the substrate ammonia.</text>
</comment>
<dbReference type="NCBIfam" id="NF009475">
    <property type="entry name" value="PRK12838.1"/>
    <property type="match status" value="1"/>
</dbReference>
<dbReference type="InterPro" id="IPR036480">
    <property type="entry name" value="CarbP_synth_ssu_N_sf"/>
</dbReference>
<dbReference type="Proteomes" id="UP000515240">
    <property type="component" value="Chromosome"/>
</dbReference>
<evidence type="ECO:0000256" key="3">
    <source>
        <dbReference type="ARBA" id="ARBA00007800"/>
    </source>
</evidence>
<gene>
    <name evidence="13 15" type="primary">carA</name>
    <name evidence="15" type="ORF">HS961_16375</name>
</gene>
<sequence length="395" mass="42728">MFLSQQSAFPPAILALADGTVFIGNSIGAQGTTTGEVVFNTAMTGYQEILTDPSYCQQIVTLTYPHIGNYGINAEDIESDKVFAAGLIIKNLPLLASNFRSTETLSEYLVRSNTVSIANIDTRKLTRHLRDKGAQNGAIVGLAAGEQVSQARIDEALAAAKAAPSMKGLDLAKVVSVTQSYEWVQTEWQLFRADGTPGYGKLQDHSFHVVAFDYGVKKNILRMLAQRGCRVTVVPAQTSAADVLKYQPDGVFLSNGPGDPEPCDYAIDAARTIMDSGVPTFGICLGHQIMALASGAKTFKMQNSHHGANHPVKDLDSGRVCITSQNHGFAVDLDTLPAHTRATHVSLFDGTLQGMERTDRPAFCFQGHPEASPGPHDVSYLFDRFVDLMRKHKKA</sequence>
<dbReference type="Gene3D" id="3.50.30.20">
    <property type="entry name" value="Carbamoyl-phosphate synthase small subunit, N-terminal domain"/>
    <property type="match status" value="1"/>
</dbReference>
<dbReference type="RefSeq" id="WP_182323790.1">
    <property type="nucleotide sequence ID" value="NZ_CP058554.1"/>
</dbReference>
<dbReference type="SUPFAM" id="SSF52021">
    <property type="entry name" value="Carbamoyl phosphate synthetase, small subunit N-terminal domain"/>
    <property type="match status" value="1"/>
</dbReference>
<dbReference type="UniPathway" id="UPA00070">
    <property type="reaction ID" value="UER00115"/>
</dbReference>
<dbReference type="Pfam" id="PF00117">
    <property type="entry name" value="GATase"/>
    <property type="match status" value="1"/>
</dbReference>
<evidence type="ECO:0000256" key="9">
    <source>
        <dbReference type="ARBA" id="ARBA00022962"/>
    </source>
</evidence>
<dbReference type="PANTHER" id="PTHR43418:SF7">
    <property type="entry name" value="CARBAMOYL-PHOSPHATE SYNTHASE SMALL CHAIN"/>
    <property type="match status" value="1"/>
</dbReference>
<evidence type="ECO:0000256" key="5">
    <source>
        <dbReference type="ARBA" id="ARBA00022598"/>
    </source>
</evidence>
<dbReference type="PANTHER" id="PTHR43418">
    <property type="entry name" value="MULTIFUNCTIONAL TRYPTOPHAN BIOSYNTHESIS PROTEIN-RELATED"/>
    <property type="match status" value="1"/>
</dbReference>
<feature type="active site" description="Nucleophile" evidence="13">
    <location>
        <position position="284"/>
    </location>
</feature>
<name>A0A7G5EJV7_9BURK</name>
<keyword evidence="9 13" id="KW-0315">Glutamine amidotransferase</keyword>
<dbReference type="CDD" id="cd01744">
    <property type="entry name" value="GATase1_CPSase"/>
    <property type="match status" value="1"/>
</dbReference>
<comment type="catalytic activity">
    <reaction evidence="11 13">
        <text>hydrogencarbonate + L-glutamine + 2 ATP + H2O = carbamoyl phosphate + L-glutamate + 2 ADP + phosphate + 2 H(+)</text>
        <dbReference type="Rhea" id="RHEA:18633"/>
        <dbReference type="ChEBI" id="CHEBI:15377"/>
        <dbReference type="ChEBI" id="CHEBI:15378"/>
        <dbReference type="ChEBI" id="CHEBI:17544"/>
        <dbReference type="ChEBI" id="CHEBI:29985"/>
        <dbReference type="ChEBI" id="CHEBI:30616"/>
        <dbReference type="ChEBI" id="CHEBI:43474"/>
        <dbReference type="ChEBI" id="CHEBI:58228"/>
        <dbReference type="ChEBI" id="CHEBI:58359"/>
        <dbReference type="ChEBI" id="CHEBI:456216"/>
        <dbReference type="EC" id="6.3.5.5"/>
    </reaction>
</comment>
<evidence type="ECO:0000256" key="6">
    <source>
        <dbReference type="ARBA" id="ARBA00022605"/>
    </source>
</evidence>
<evidence type="ECO:0000256" key="10">
    <source>
        <dbReference type="ARBA" id="ARBA00022975"/>
    </source>
</evidence>
<feature type="binding site" evidence="13">
    <location>
        <position position="258"/>
    </location>
    <ligand>
        <name>L-glutamine</name>
        <dbReference type="ChEBI" id="CHEBI:58359"/>
    </ligand>
</feature>
<dbReference type="InterPro" id="IPR035686">
    <property type="entry name" value="CPSase_GATase1"/>
</dbReference>
<keyword evidence="10 13" id="KW-0665">Pyrimidine biosynthesis</keyword>
<keyword evidence="8 13" id="KW-0067">ATP-binding</keyword>
<dbReference type="GO" id="GO:0044205">
    <property type="term" value="P:'de novo' UMP biosynthetic process"/>
    <property type="evidence" value="ECO:0007669"/>
    <property type="project" value="UniProtKB-UniRule"/>
</dbReference>
<feature type="domain" description="Carbamoyl-phosphate synthase small subunit N-terminal" evidence="14">
    <location>
        <begin position="10"/>
        <end position="140"/>
    </location>
</feature>
<dbReference type="EMBL" id="CP058554">
    <property type="protein sequence ID" value="QMV74282.1"/>
    <property type="molecule type" value="Genomic_DNA"/>
</dbReference>
<evidence type="ECO:0000256" key="7">
    <source>
        <dbReference type="ARBA" id="ARBA00022741"/>
    </source>
</evidence>
<comment type="similarity">
    <text evidence="3 13">Belongs to the CarA family.</text>
</comment>